<protein>
    <submittedName>
        <fullName evidence="2">ComEA family DNA-binding protein</fullName>
    </submittedName>
</protein>
<organism evidence="2 3">
    <name type="scientific">Litoribrevibacter euphylliae</name>
    <dbReference type="NCBI Taxonomy" id="1834034"/>
    <lineage>
        <taxon>Bacteria</taxon>
        <taxon>Pseudomonadati</taxon>
        <taxon>Pseudomonadota</taxon>
        <taxon>Gammaproteobacteria</taxon>
        <taxon>Oceanospirillales</taxon>
        <taxon>Oceanospirillaceae</taxon>
        <taxon>Litoribrevibacter</taxon>
    </lineage>
</organism>
<name>A0ABV7HBD5_9GAMM</name>
<gene>
    <name evidence="2" type="ORF">ACFOEK_09120</name>
</gene>
<keyword evidence="2" id="KW-0238">DNA-binding</keyword>
<dbReference type="PANTHER" id="PTHR21180">
    <property type="entry name" value="ENDONUCLEASE/EXONUCLEASE/PHOSPHATASE FAMILY DOMAIN-CONTAINING PROTEIN 1"/>
    <property type="match status" value="1"/>
</dbReference>
<evidence type="ECO:0000313" key="2">
    <source>
        <dbReference type="EMBL" id="MFC3151185.1"/>
    </source>
</evidence>
<dbReference type="RefSeq" id="WP_386719479.1">
    <property type="nucleotide sequence ID" value="NZ_JBHRSZ010000004.1"/>
</dbReference>
<feature type="signal peptide" evidence="1">
    <location>
        <begin position="1"/>
        <end position="18"/>
    </location>
</feature>
<evidence type="ECO:0000313" key="3">
    <source>
        <dbReference type="Proteomes" id="UP001595476"/>
    </source>
</evidence>
<feature type="chain" id="PRO_5046988373" evidence="1">
    <location>
        <begin position="19"/>
        <end position="83"/>
    </location>
</feature>
<accession>A0ABV7HBD5</accession>
<dbReference type="Proteomes" id="UP001595476">
    <property type="component" value="Unassembled WGS sequence"/>
</dbReference>
<sequence length="83" mass="9196">MRIVFLFITLLSSFALWASEVINVNSASQKELETLNGVGPVIAERIVQYRESHGSFSTVDELQKVKGISAAWVEKNKTILASQ</sequence>
<dbReference type="InterPro" id="IPR010994">
    <property type="entry name" value="RuvA_2-like"/>
</dbReference>
<dbReference type="SUPFAM" id="SSF47781">
    <property type="entry name" value="RuvA domain 2-like"/>
    <property type="match status" value="1"/>
</dbReference>
<dbReference type="EMBL" id="JBHRSZ010000004">
    <property type="protein sequence ID" value="MFC3151185.1"/>
    <property type="molecule type" value="Genomic_DNA"/>
</dbReference>
<evidence type="ECO:0000256" key="1">
    <source>
        <dbReference type="SAM" id="SignalP"/>
    </source>
</evidence>
<dbReference type="NCBIfam" id="TIGR00426">
    <property type="entry name" value="competence protein ComEA helix-hairpin-helix repeat region"/>
    <property type="match status" value="1"/>
</dbReference>
<reference evidence="3" key="1">
    <citation type="journal article" date="2019" name="Int. J. Syst. Evol. Microbiol.">
        <title>The Global Catalogue of Microorganisms (GCM) 10K type strain sequencing project: providing services to taxonomists for standard genome sequencing and annotation.</title>
        <authorList>
            <consortium name="The Broad Institute Genomics Platform"/>
            <consortium name="The Broad Institute Genome Sequencing Center for Infectious Disease"/>
            <person name="Wu L."/>
            <person name="Ma J."/>
        </authorList>
    </citation>
    <scope>NUCLEOTIDE SEQUENCE [LARGE SCALE GENOMIC DNA]</scope>
    <source>
        <strain evidence="3">KCTC 52438</strain>
    </source>
</reference>
<dbReference type="GO" id="GO:0003677">
    <property type="term" value="F:DNA binding"/>
    <property type="evidence" value="ECO:0007669"/>
    <property type="project" value="UniProtKB-KW"/>
</dbReference>
<dbReference type="Pfam" id="PF12836">
    <property type="entry name" value="HHH_3"/>
    <property type="match status" value="1"/>
</dbReference>
<keyword evidence="1" id="KW-0732">Signal</keyword>
<proteinExistence type="predicted"/>
<dbReference type="Gene3D" id="1.10.150.280">
    <property type="entry name" value="AF1531-like domain"/>
    <property type="match status" value="1"/>
</dbReference>
<comment type="caution">
    <text evidence="2">The sequence shown here is derived from an EMBL/GenBank/DDBJ whole genome shotgun (WGS) entry which is preliminary data.</text>
</comment>
<dbReference type="InterPro" id="IPR051675">
    <property type="entry name" value="Endo/Exo/Phosphatase_dom_1"/>
</dbReference>
<keyword evidence="3" id="KW-1185">Reference proteome</keyword>
<dbReference type="InterPro" id="IPR004509">
    <property type="entry name" value="Competence_ComEA_HhH"/>
</dbReference>
<dbReference type="PANTHER" id="PTHR21180:SF32">
    <property type="entry name" value="ENDONUCLEASE_EXONUCLEASE_PHOSPHATASE FAMILY DOMAIN-CONTAINING PROTEIN 1"/>
    <property type="match status" value="1"/>
</dbReference>